<evidence type="ECO:0000313" key="1">
    <source>
        <dbReference type="EMBL" id="BAU55083.1"/>
    </source>
</evidence>
<reference evidence="1 2" key="1">
    <citation type="submission" date="2015-12" db="EMBL/GenBank/DDBJ databases">
        <title>Genome sequence of Mucilaginibacter gotjawali.</title>
        <authorList>
            <person name="Lee J.S."/>
            <person name="Lee K.C."/>
            <person name="Kim K.K."/>
            <person name="Lee B.W."/>
        </authorList>
    </citation>
    <scope>NUCLEOTIDE SEQUENCE [LARGE SCALE GENOMIC DNA]</scope>
    <source>
        <strain evidence="1 2">SA3-7</strain>
    </source>
</reference>
<accession>A0A0X8X4S3</accession>
<evidence type="ECO:0000313" key="2">
    <source>
        <dbReference type="Proteomes" id="UP000218263"/>
    </source>
</evidence>
<dbReference type="Proteomes" id="UP000218263">
    <property type="component" value="Chromosome"/>
</dbReference>
<protein>
    <submittedName>
        <fullName evidence="1">Uncharacterized protein</fullName>
    </submittedName>
</protein>
<keyword evidence="2" id="KW-1185">Reference proteome</keyword>
<sequence>MIIQYSGNLLPEYFIPHIMESAANISSRSLQYYVIDRHWASDLEFFRIETAFLHRLLEDHFIPLCNQAHIAELTHAGMRLYNLEKEETVADKLLLDQLKHLELMAEDIIPEDADNLASNQVRLEGMVTKLMADYRNTKKEIFTLISGISHQNKLIAEH</sequence>
<proteinExistence type="predicted"/>
<dbReference type="EMBL" id="AP017313">
    <property type="protein sequence ID" value="BAU55083.1"/>
    <property type="molecule type" value="Genomic_DNA"/>
</dbReference>
<name>A0A0X8X4S3_9SPHI</name>
<gene>
    <name evidence="1" type="ORF">MgSA37_03264</name>
</gene>
<dbReference type="KEGG" id="mgot:MgSA37_03264"/>
<organism evidence="1 2">
    <name type="scientific">Mucilaginibacter gotjawali</name>
    <dbReference type="NCBI Taxonomy" id="1550579"/>
    <lineage>
        <taxon>Bacteria</taxon>
        <taxon>Pseudomonadati</taxon>
        <taxon>Bacteroidota</taxon>
        <taxon>Sphingobacteriia</taxon>
        <taxon>Sphingobacteriales</taxon>
        <taxon>Sphingobacteriaceae</taxon>
        <taxon>Mucilaginibacter</taxon>
    </lineage>
</organism>
<dbReference type="AlphaFoldDB" id="A0A0X8X4S3"/>